<gene>
    <name evidence="2" type="ORF">E4650_07530</name>
    <name evidence="1" type="ORF">SAMN04488588_1155</name>
</gene>
<dbReference type="Proteomes" id="UP000199322">
    <property type="component" value="Unassembled WGS sequence"/>
</dbReference>
<organism evidence="1 3">
    <name type="scientific">Geotoga petraea</name>
    <dbReference type="NCBI Taxonomy" id="28234"/>
    <lineage>
        <taxon>Bacteria</taxon>
        <taxon>Thermotogati</taxon>
        <taxon>Thermotogota</taxon>
        <taxon>Thermotogae</taxon>
        <taxon>Petrotogales</taxon>
        <taxon>Petrotogaceae</taxon>
        <taxon>Geotoga</taxon>
    </lineage>
</organism>
<dbReference type="Proteomes" id="UP000297288">
    <property type="component" value="Unassembled WGS sequence"/>
</dbReference>
<proteinExistence type="predicted"/>
<sequence>MKKLTIVLILFIGVLSFSLNSEKIVLAGNNIFDYEIIESIKVEINSNFEGRDFKPYISFSFETDKTIYNYNFFINTRSINPTYKDLIDEDKYISSGLLKDLPIKYDFLSNFAKQIAGDNKVIDIYNITKSIIY</sequence>
<dbReference type="EMBL" id="FMYV01000004">
    <property type="protein sequence ID" value="SDC47104.1"/>
    <property type="molecule type" value="Genomic_DNA"/>
</dbReference>
<reference evidence="1 3" key="1">
    <citation type="submission" date="2016-10" db="EMBL/GenBank/DDBJ databases">
        <authorList>
            <person name="de Groot N.N."/>
        </authorList>
    </citation>
    <scope>NUCLEOTIDE SEQUENCE [LARGE SCALE GENOMIC DNA]</scope>
    <source>
        <strain evidence="1 3">WG14</strain>
    </source>
</reference>
<dbReference type="AlphaFoldDB" id="A0A1G6LVL6"/>
<name>A0A1G6LVL6_9BACT</name>
<evidence type="ECO:0000313" key="1">
    <source>
        <dbReference type="EMBL" id="SDC47104.1"/>
    </source>
</evidence>
<protein>
    <submittedName>
        <fullName evidence="1">Uncharacterized protein</fullName>
    </submittedName>
</protein>
<dbReference type="STRING" id="28234.SAMN04488588_1155"/>
<evidence type="ECO:0000313" key="2">
    <source>
        <dbReference type="EMBL" id="TGG87587.1"/>
    </source>
</evidence>
<dbReference type="EMBL" id="SRME01000004">
    <property type="protein sequence ID" value="TGG87587.1"/>
    <property type="molecule type" value="Genomic_DNA"/>
</dbReference>
<dbReference type="RefSeq" id="WP_091403549.1">
    <property type="nucleotide sequence ID" value="NZ_FMYV01000004.1"/>
</dbReference>
<accession>A0A1G6LVL6</accession>
<evidence type="ECO:0000313" key="4">
    <source>
        <dbReference type="Proteomes" id="UP000297288"/>
    </source>
</evidence>
<keyword evidence="3" id="KW-1185">Reference proteome</keyword>
<reference evidence="2 4" key="2">
    <citation type="submission" date="2019-04" db="EMBL/GenBank/DDBJ databases">
        <title>Draft genome sequence data and analysis of a Fermenting Bacterium, Geotoga petraea strain HO-Geo1, isolated from heavy-oil petroleum reservoir in Russia.</title>
        <authorList>
            <person name="Grouzdev D.S."/>
            <person name="Semenova E.M."/>
            <person name="Sokolova D.S."/>
            <person name="Tourova T.P."/>
            <person name="Poltaraus A.B."/>
            <person name="Nazina T.N."/>
        </authorList>
    </citation>
    <scope>NUCLEOTIDE SEQUENCE [LARGE SCALE GENOMIC DNA]</scope>
    <source>
        <strain evidence="2 4">HO-Geo1</strain>
    </source>
</reference>
<evidence type="ECO:0000313" key="3">
    <source>
        <dbReference type="Proteomes" id="UP000199322"/>
    </source>
</evidence>